<dbReference type="InterPro" id="IPR009923">
    <property type="entry name" value="Dodecin"/>
</dbReference>
<dbReference type="PANTHER" id="PTHR39324:SF1">
    <property type="entry name" value="CALCIUM DODECIN"/>
    <property type="match status" value="1"/>
</dbReference>
<dbReference type="InterPro" id="IPR025543">
    <property type="entry name" value="Dodecin-like"/>
</dbReference>
<organism evidence="1 2">
    <name type="scientific">Thalassomonas viridans</name>
    <dbReference type="NCBI Taxonomy" id="137584"/>
    <lineage>
        <taxon>Bacteria</taxon>
        <taxon>Pseudomonadati</taxon>
        <taxon>Pseudomonadota</taxon>
        <taxon>Gammaproteobacteria</taxon>
        <taxon>Alteromonadales</taxon>
        <taxon>Colwelliaceae</taxon>
        <taxon>Thalassomonas</taxon>
    </lineage>
</organism>
<name>A0AAE9Z653_9GAMM</name>
<protein>
    <submittedName>
        <fullName evidence="1">Dodecin domain-containing protein</fullName>
    </submittedName>
</protein>
<proteinExistence type="predicted"/>
<accession>A0AAE9Z653</accession>
<dbReference type="Proteomes" id="UP000032352">
    <property type="component" value="Chromosome"/>
</dbReference>
<gene>
    <name evidence="1" type="ORF">SG34_010670</name>
</gene>
<dbReference type="SUPFAM" id="SSF89807">
    <property type="entry name" value="Dodecin-like"/>
    <property type="match status" value="1"/>
</dbReference>
<dbReference type="InterPro" id="IPR050049">
    <property type="entry name" value="Dodecin_bact"/>
</dbReference>
<keyword evidence="2" id="KW-1185">Reference proteome</keyword>
<dbReference type="PANTHER" id="PTHR39324">
    <property type="entry name" value="CALCIUM DODECIN"/>
    <property type="match status" value="1"/>
</dbReference>
<evidence type="ECO:0000313" key="1">
    <source>
        <dbReference type="EMBL" id="WDE07308.1"/>
    </source>
</evidence>
<dbReference type="EMBL" id="CP059733">
    <property type="protein sequence ID" value="WDE07308.1"/>
    <property type="molecule type" value="Genomic_DNA"/>
</dbReference>
<evidence type="ECO:0000313" key="2">
    <source>
        <dbReference type="Proteomes" id="UP000032352"/>
    </source>
</evidence>
<dbReference type="Gene3D" id="3.30.1660.10">
    <property type="entry name" value="Flavin-binding protein dodecin"/>
    <property type="match status" value="1"/>
</dbReference>
<dbReference type="NCBIfam" id="NF043052">
    <property type="entry name" value="DodecBact"/>
    <property type="match status" value="1"/>
</dbReference>
<dbReference type="InterPro" id="IPR036694">
    <property type="entry name" value="Dodecin-like_sf"/>
</dbReference>
<dbReference type="KEGG" id="tvd:SG34_010670"/>
<dbReference type="Pfam" id="PF07311">
    <property type="entry name" value="Dodecin"/>
    <property type="match status" value="1"/>
</dbReference>
<dbReference type="AlphaFoldDB" id="A0AAE9Z653"/>
<reference evidence="1 2" key="2">
    <citation type="journal article" date="2022" name="Mar. Drugs">
        <title>Bioassay-Guided Fractionation Leads to the Detection of Cholic Acid Generated by the Rare Thalassomonas sp.</title>
        <authorList>
            <person name="Pheiffer F."/>
            <person name="Schneider Y.K."/>
            <person name="Hansen E.H."/>
            <person name="Andersen J.H."/>
            <person name="Isaksson J."/>
            <person name="Busche T."/>
            <person name="R C."/>
            <person name="Kalinowski J."/>
            <person name="Zyl L.V."/>
            <person name="Trindade M."/>
        </authorList>
    </citation>
    <scope>NUCLEOTIDE SEQUENCE [LARGE SCALE GENOMIC DNA]</scope>
    <source>
        <strain evidence="1 2">XOM25</strain>
    </source>
</reference>
<dbReference type="RefSeq" id="WP_044840736.1">
    <property type="nucleotide sequence ID" value="NZ_CP059733.1"/>
</dbReference>
<sequence>MSDHHTYKKIEIVGSSKISSDDAIRNAIAQCNKSMRNLDWYEVTESRGHLVNGEIAHFQVTLKVGFRIEEDD</sequence>
<reference evidence="1 2" key="1">
    <citation type="journal article" date="2015" name="Genome Announc.">
        <title>Draft Genome Sequences of Marine Isolates of Thalassomonas viridans and Thalassomonas actiniarum.</title>
        <authorList>
            <person name="Olonade I."/>
            <person name="van Zyl L.J."/>
            <person name="Trindade M."/>
        </authorList>
    </citation>
    <scope>NUCLEOTIDE SEQUENCE [LARGE SCALE GENOMIC DNA]</scope>
    <source>
        <strain evidence="1 2">XOM25</strain>
    </source>
</reference>